<name>T1G4Y7_HELRO</name>
<dbReference type="FunFam" id="3.40.50.200:FF:000021">
    <property type="entry name" value="Proprotein convertase subtilisin/kexin type 5a"/>
    <property type="match status" value="1"/>
</dbReference>
<dbReference type="OMA" id="MSACAYE"/>
<reference evidence="15" key="1">
    <citation type="submission" date="2012-12" db="EMBL/GenBank/DDBJ databases">
        <authorList>
            <person name="Hellsten U."/>
            <person name="Grimwood J."/>
            <person name="Chapman J.A."/>
            <person name="Shapiro H."/>
            <person name="Aerts A."/>
            <person name="Otillar R.P."/>
            <person name="Terry A.Y."/>
            <person name="Boore J.L."/>
            <person name="Simakov O."/>
            <person name="Marletaz F."/>
            <person name="Cho S.-J."/>
            <person name="Edsinger-Gonzales E."/>
            <person name="Havlak P."/>
            <person name="Kuo D.-H."/>
            <person name="Larsson T."/>
            <person name="Lv J."/>
            <person name="Arendt D."/>
            <person name="Savage R."/>
            <person name="Osoegawa K."/>
            <person name="de Jong P."/>
            <person name="Lindberg D.R."/>
            <person name="Seaver E.C."/>
            <person name="Weisblat D.A."/>
            <person name="Putnam N.H."/>
            <person name="Grigoriev I.V."/>
            <person name="Rokhsar D.S."/>
        </authorList>
    </citation>
    <scope>NUCLEOTIDE SEQUENCE</scope>
</reference>
<gene>
    <name evidence="14" type="primary">20216135</name>
    <name evidence="13" type="ORF">HELRODRAFT_82977</name>
</gene>
<dbReference type="InParanoid" id="T1G4Y7"/>
<dbReference type="CDD" id="cd04059">
    <property type="entry name" value="Peptidases_S8_Protein_convertases_Kexins_Furin-like"/>
    <property type="match status" value="1"/>
</dbReference>
<keyword evidence="2" id="KW-0645">Protease</keyword>
<dbReference type="InterPro" id="IPR008979">
    <property type="entry name" value="Galactose-bd-like_sf"/>
</dbReference>
<dbReference type="GO" id="GO:0005802">
    <property type="term" value="C:trans-Golgi network"/>
    <property type="evidence" value="ECO:0000318"/>
    <property type="project" value="GO_Central"/>
</dbReference>
<dbReference type="PROSITE" id="PS51892">
    <property type="entry name" value="SUBTILASE"/>
    <property type="match status" value="1"/>
</dbReference>
<dbReference type="AlphaFoldDB" id="T1G4Y7"/>
<sequence length="446" mass="49380">DPHFKDQWYLLGGVVGHDLNVYPAWVKGYTGKGVVVSILDDGIDHSHPDLQKNYDPEASADLNDRSDKMNDPMPNKLNPYNNHGTRCAGEVGAQANNSNCCVGVAFNSKIGGIRMLDGSVTDLLEGESLLYNNQHIDIYSASWGPNDDGRTMEAPNRYCRLALEEGTLKGRKGLGSIFVWASGNGGMFQDDCSCDGYVSSIHTLAIGSVTDEGMSTYYGEVCPSVMGVVFAGVYYRVKIIWLSLFQCCFHFSFPNLNDKRKKNTHISANLTWRDVQHLVVETSVIPSEKEDGWKVNAAGYHVNHRFGFGVLDCGRMVEAAENWIGIQEQLKCVVKSQGPTRILYKDSTITEVLSTTSTSSDCNHNNRSRASAIDHLEHVQIHIKLVHRRRGDVTISLTSPQETTSNILKVRPLDRSGNGIDFVFMTVHSWGENPSGNWTLTIKDNS</sequence>
<dbReference type="InterPro" id="IPR023827">
    <property type="entry name" value="Peptidase_S8_Asp-AS"/>
</dbReference>
<evidence type="ECO:0000256" key="1">
    <source>
        <dbReference type="ARBA" id="ARBA00005325"/>
    </source>
</evidence>
<dbReference type="Gene3D" id="3.40.50.200">
    <property type="entry name" value="Peptidase S8/S53 domain"/>
    <property type="match status" value="1"/>
</dbReference>
<evidence type="ECO:0000259" key="12">
    <source>
        <dbReference type="PROSITE" id="PS51829"/>
    </source>
</evidence>
<evidence type="ECO:0000256" key="11">
    <source>
        <dbReference type="SAM" id="MobiDB-lite"/>
    </source>
</evidence>
<keyword evidence="3" id="KW-0165">Cleavage on pair of basic residues</keyword>
<evidence type="ECO:0000313" key="15">
    <source>
        <dbReference type="Proteomes" id="UP000015101"/>
    </source>
</evidence>
<keyword evidence="9" id="KW-0325">Glycoprotein</keyword>
<keyword evidence="5" id="KW-0378">Hydrolase</keyword>
<dbReference type="GeneID" id="20216135"/>
<evidence type="ECO:0000256" key="10">
    <source>
        <dbReference type="PROSITE-ProRule" id="PRU01240"/>
    </source>
</evidence>
<evidence type="ECO:0000313" key="14">
    <source>
        <dbReference type="EnsemblMetazoa" id="HelroP82977"/>
    </source>
</evidence>
<dbReference type="SUPFAM" id="SSF49785">
    <property type="entry name" value="Galactose-binding domain-like"/>
    <property type="match status" value="1"/>
</dbReference>
<comment type="similarity">
    <text evidence="1">Belongs to the peptidase S8 family. Furin subfamily.</text>
</comment>
<dbReference type="eggNOG" id="KOG3525">
    <property type="taxonomic scope" value="Eukaryota"/>
</dbReference>
<dbReference type="PANTHER" id="PTHR42884:SF23">
    <property type="entry name" value="FURIN-LIKE PROTEASE 2"/>
    <property type="match status" value="1"/>
</dbReference>
<dbReference type="GO" id="GO:0004252">
    <property type="term" value="F:serine-type endopeptidase activity"/>
    <property type="evidence" value="ECO:0000318"/>
    <property type="project" value="GO_Central"/>
</dbReference>
<dbReference type="STRING" id="6412.T1G4Y7"/>
<dbReference type="KEGG" id="hro:HELRODRAFT_82977"/>
<dbReference type="PROSITE" id="PS00137">
    <property type="entry name" value="SUBTILASE_HIS"/>
    <property type="match status" value="1"/>
</dbReference>
<dbReference type="GO" id="GO:0016485">
    <property type="term" value="P:protein processing"/>
    <property type="evidence" value="ECO:0000318"/>
    <property type="project" value="GO_Central"/>
</dbReference>
<dbReference type="EMBL" id="AMQM01005313">
    <property type="status" value="NOT_ANNOTATED_CDS"/>
    <property type="molecule type" value="Genomic_DNA"/>
</dbReference>
<evidence type="ECO:0000256" key="9">
    <source>
        <dbReference type="ARBA" id="ARBA00023180"/>
    </source>
</evidence>
<dbReference type="Proteomes" id="UP000015101">
    <property type="component" value="Unassembled WGS sequence"/>
</dbReference>
<dbReference type="Pfam" id="PF00082">
    <property type="entry name" value="Peptidase_S8"/>
    <property type="match status" value="1"/>
</dbReference>
<dbReference type="CTD" id="20216135"/>
<dbReference type="GO" id="GO:0000139">
    <property type="term" value="C:Golgi membrane"/>
    <property type="evidence" value="ECO:0000318"/>
    <property type="project" value="GO_Central"/>
</dbReference>
<dbReference type="Pfam" id="PF01483">
    <property type="entry name" value="P_proprotein"/>
    <property type="match status" value="1"/>
</dbReference>
<dbReference type="EnsemblMetazoa" id="HelroT82977">
    <property type="protein sequence ID" value="HelroP82977"/>
    <property type="gene ID" value="HelroG82977"/>
</dbReference>
<evidence type="ECO:0000256" key="8">
    <source>
        <dbReference type="ARBA" id="ARBA00023157"/>
    </source>
</evidence>
<reference evidence="14" key="3">
    <citation type="submission" date="2015-06" db="UniProtKB">
        <authorList>
            <consortium name="EnsemblMetazoa"/>
        </authorList>
    </citation>
    <scope>IDENTIFICATION</scope>
</reference>
<dbReference type="PANTHER" id="PTHR42884">
    <property type="entry name" value="PROPROTEIN CONVERTASE SUBTILISIN/KEXIN-RELATED"/>
    <property type="match status" value="1"/>
</dbReference>
<feature type="domain" description="P/Homo B" evidence="12">
    <location>
        <begin position="326"/>
        <end position="446"/>
    </location>
</feature>
<comment type="caution">
    <text evidence="10">Lacks conserved residue(s) required for the propagation of feature annotation.</text>
</comment>
<organism evidence="14 15">
    <name type="scientific">Helobdella robusta</name>
    <name type="common">Californian leech</name>
    <dbReference type="NCBI Taxonomy" id="6412"/>
    <lineage>
        <taxon>Eukaryota</taxon>
        <taxon>Metazoa</taxon>
        <taxon>Spiralia</taxon>
        <taxon>Lophotrochozoa</taxon>
        <taxon>Annelida</taxon>
        <taxon>Clitellata</taxon>
        <taxon>Hirudinea</taxon>
        <taxon>Rhynchobdellida</taxon>
        <taxon>Glossiphoniidae</taxon>
        <taxon>Helobdella</taxon>
    </lineage>
</organism>
<dbReference type="Gene3D" id="2.60.120.260">
    <property type="entry name" value="Galactose-binding domain-like"/>
    <property type="match status" value="1"/>
</dbReference>
<dbReference type="HOGENOM" id="CLU_002976_4_5_1"/>
<evidence type="ECO:0000256" key="2">
    <source>
        <dbReference type="ARBA" id="ARBA00022670"/>
    </source>
</evidence>
<proteinExistence type="inferred from homology"/>
<dbReference type="EMBL" id="KB096900">
    <property type="protein sequence ID" value="ESO00552.1"/>
    <property type="molecule type" value="Genomic_DNA"/>
</dbReference>
<dbReference type="InterPro" id="IPR022398">
    <property type="entry name" value="Peptidase_S8_His-AS"/>
</dbReference>
<keyword evidence="15" id="KW-1185">Reference proteome</keyword>
<dbReference type="PROSITE" id="PS00136">
    <property type="entry name" value="SUBTILASE_ASP"/>
    <property type="match status" value="1"/>
</dbReference>
<reference evidence="13 15" key="2">
    <citation type="journal article" date="2013" name="Nature">
        <title>Insights into bilaterian evolution from three spiralian genomes.</title>
        <authorList>
            <person name="Simakov O."/>
            <person name="Marletaz F."/>
            <person name="Cho S.J."/>
            <person name="Edsinger-Gonzales E."/>
            <person name="Havlak P."/>
            <person name="Hellsten U."/>
            <person name="Kuo D.H."/>
            <person name="Larsson T."/>
            <person name="Lv J."/>
            <person name="Arendt D."/>
            <person name="Savage R."/>
            <person name="Osoegawa K."/>
            <person name="de Jong P."/>
            <person name="Grimwood J."/>
            <person name="Chapman J.A."/>
            <person name="Shapiro H."/>
            <person name="Aerts A."/>
            <person name="Otillar R.P."/>
            <person name="Terry A.Y."/>
            <person name="Boore J.L."/>
            <person name="Grigoriev I.V."/>
            <person name="Lindberg D.R."/>
            <person name="Seaver E.C."/>
            <person name="Weisblat D.A."/>
            <person name="Putnam N.H."/>
            <person name="Rokhsar D.S."/>
        </authorList>
    </citation>
    <scope>NUCLEOTIDE SEQUENCE</scope>
</reference>
<keyword evidence="8" id="KW-1015">Disulfide bond</keyword>
<evidence type="ECO:0000256" key="3">
    <source>
        <dbReference type="ARBA" id="ARBA00022685"/>
    </source>
</evidence>
<dbReference type="InterPro" id="IPR036852">
    <property type="entry name" value="Peptidase_S8/S53_dom_sf"/>
</dbReference>
<evidence type="ECO:0000256" key="7">
    <source>
        <dbReference type="ARBA" id="ARBA00023145"/>
    </source>
</evidence>
<dbReference type="InterPro" id="IPR000209">
    <property type="entry name" value="Peptidase_S8/S53_dom"/>
</dbReference>
<keyword evidence="4" id="KW-0732">Signal</keyword>
<evidence type="ECO:0000313" key="13">
    <source>
        <dbReference type="EMBL" id="ESO00552.1"/>
    </source>
</evidence>
<keyword evidence="6" id="KW-0720">Serine protease</keyword>
<dbReference type="InterPro" id="IPR015500">
    <property type="entry name" value="Peptidase_S8_subtilisin-rel"/>
</dbReference>
<dbReference type="RefSeq" id="XP_009021189.1">
    <property type="nucleotide sequence ID" value="XM_009022941.1"/>
</dbReference>
<dbReference type="OrthoDB" id="300641at2759"/>
<dbReference type="SUPFAM" id="SSF52743">
    <property type="entry name" value="Subtilisin-like"/>
    <property type="match status" value="1"/>
</dbReference>
<protein>
    <recommendedName>
        <fullName evidence="12">P/Homo B domain-containing protein</fullName>
    </recommendedName>
</protein>
<dbReference type="PRINTS" id="PR00723">
    <property type="entry name" value="SUBTILISIN"/>
</dbReference>
<dbReference type="EMBL" id="AMQM01005312">
    <property type="status" value="NOT_ANNOTATED_CDS"/>
    <property type="molecule type" value="Genomic_DNA"/>
</dbReference>
<dbReference type="InterPro" id="IPR034182">
    <property type="entry name" value="Kexin/furin"/>
</dbReference>
<dbReference type="PROSITE" id="PS51829">
    <property type="entry name" value="P_HOMO_B"/>
    <property type="match status" value="1"/>
</dbReference>
<evidence type="ECO:0000256" key="6">
    <source>
        <dbReference type="ARBA" id="ARBA00022825"/>
    </source>
</evidence>
<evidence type="ECO:0000256" key="4">
    <source>
        <dbReference type="ARBA" id="ARBA00022729"/>
    </source>
</evidence>
<keyword evidence="7" id="KW-0865">Zymogen</keyword>
<dbReference type="InterPro" id="IPR002884">
    <property type="entry name" value="P_dom"/>
</dbReference>
<evidence type="ECO:0000256" key="5">
    <source>
        <dbReference type="ARBA" id="ARBA00022801"/>
    </source>
</evidence>
<feature type="region of interest" description="Disordered" evidence="11">
    <location>
        <begin position="47"/>
        <end position="74"/>
    </location>
</feature>
<accession>T1G4Y7</accession>